<evidence type="ECO:0000256" key="2">
    <source>
        <dbReference type="ARBA" id="ARBA00022729"/>
    </source>
</evidence>
<dbReference type="EMBL" id="FOSF01000069">
    <property type="protein sequence ID" value="SFK40621.1"/>
    <property type="molecule type" value="Genomic_DNA"/>
</dbReference>
<dbReference type="PANTHER" id="PTHR38108:SF1">
    <property type="entry name" value="UPF0319 PROTEIN YCCT"/>
    <property type="match status" value="1"/>
</dbReference>
<feature type="chain" id="PRO_5024911482" evidence="3">
    <location>
        <begin position="24"/>
        <end position="255"/>
    </location>
</feature>
<gene>
    <name evidence="4" type="ORF">SAMN04487865_10697</name>
</gene>
<dbReference type="OrthoDB" id="7058190at2"/>
<accession>A0A662ZE49</accession>
<protein>
    <submittedName>
        <fullName evidence="4">Uncharacterized conserved protein YccT, UPF0319 family</fullName>
    </submittedName>
</protein>
<dbReference type="InterPro" id="IPR018635">
    <property type="entry name" value="UPF0319"/>
</dbReference>
<sequence>MLSKKIKVSLIALAAVFSVQAYADSGFKVPVHYNVELVDGIEDYSGYSRFSRMIELGSGKHQVVLSFKDTFKDGKDTKLVQSVNPVVINIEDLKKDQVVTFKYKLPSSIDQAQRYAEQQKITLTDSNGRELNKSEASYFVLTSDRGFTLMRDYKAELTSLGRLYAPTDVPDAQRGITMTKYGTPTIRASSTGSYGSGPAQGLTMEPMSSSTSAMSTSAVGGGVVGSSVTYNELVNMYNSADDATKLKFVKYVMSH</sequence>
<evidence type="ECO:0000256" key="3">
    <source>
        <dbReference type="SAM" id="SignalP"/>
    </source>
</evidence>
<evidence type="ECO:0000256" key="1">
    <source>
        <dbReference type="ARBA" id="ARBA00008490"/>
    </source>
</evidence>
<reference evidence="4 5" key="1">
    <citation type="submission" date="2016-10" db="EMBL/GenBank/DDBJ databases">
        <authorList>
            <person name="Varghese N."/>
            <person name="Submissions S."/>
        </authorList>
    </citation>
    <scope>NUCLEOTIDE SEQUENCE [LARGE SCALE GENOMIC DNA]</scope>
    <source>
        <strain evidence="4 5">22B</strain>
    </source>
</reference>
<name>A0A662ZE49_9GAMM</name>
<feature type="signal peptide" evidence="3">
    <location>
        <begin position="1"/>
        <end position="23"/>
    </location>
</feature>
<evidence type="ECO:0000313" key="5">
    <source>
        <dbReference type="Proteomes" id="UP000243374"/>
    </source>
</evidence>
<dbReference type="Proteomes" id="UP000243374">
    <property type="component" value="Unassembled WGS sequence"/>
</dbReference>
<organism evidence="4 5">
    <name type="scientific">Succinivibrio dextrinosolvens</name>
    <dbReference type="NCBI Taxonomy" id="83771"/>
    <lineage>
        <taxon>Bacteria</taxon>
        <taxon>Pseudomonadati</taxon>
        <taxon>Pseudomonadota</taxon>
        <taxon>Gammaproteobacteria</taxon>
        <taxon>Aeromonadales</taxon>
        <taxon>Succinivibrionaceae</taxon>
        <taxon>Succinivibrio</taxon>
    </lineage>
</organism>
<keyword evidence="2 3" id="KW-0732">Signal</keyword>
<dbReference type="AlphaFoldDB" id="A0A662ZE49"/>
<keyword evidence="5" id="KW-1185">Reference proteome</keyword>
<dbReference type="PANTHER" id="PTHR38108">
    <property type="entry name" value="UPF0319 PROTEIN YCCT"/>
    <property type="match status" value="1"/>
</dbReference>
<dbReference type="Pfam" id="PF09829">
    <property type="entry name" value="DUF2057"/>
    <property type="match status" value="1"/>
</dbReference>
<comment type="similarity">
    <text evidence="1">Belongs to the UPF0319 family.</text>
</comment>
<proteinExistence type="inferred from homology"/>
<dbReference type="RefSeq" id="WP_074841597.1">
    <property type="nucleotide sequence ID" value="NZ_CP047056.1"/>
</dbReference>
<evidence type="ECO:0000313" key="4">
    <source>
        <dbReference type="EMBL" id="SFK40621.1"/>
    </source>
</evidence>